<gene>
    <name evidence="1" type="ORF">JCGZ_13614</name>
</gene>
<evidence type="ECO:0000313" key="1">
    <source>
        <dbReference type="EMBL" id="KDP33077.1"/>
    </source>
</evidence>
<dbReference type="Proteomes" id="UP000027138">
    <property type="component" value="Unassembled WGS sequence"/>
</dbReference>
<sequence>MVEPNIPVSEIEKMIEKIVVASLEKLMRSDREKKKVVIEDDEEAKNESEKKERVDYTSQDEFLQCLPKRLSLTGRLRKV</sequence>
<proteinExistence type="predicted"/>
<keyword evidence="2" id="KW-1185">Reference proteome</keyword>
<dbReference type="EMBL" id="KK914565">
    <property type="protein sequence ID" value="KDP33077.1"/>
    <property type="molecule type" value="Genomic_DNA"/>
</dbReference>
<name>A0A067KAA7_JATCU</name>
<accession>A0A067KAA7</accession>
<organism evidence="1 2">
    <name type="scientific">Jatropha curcas</name>
    <name type="common">Barbados nut</name>
    <dbReference type="NCBI Taxonomy" id="180498"/>
    <lineage>
        <taxon>Eukaryota</taxon>
        <taxon>Viridiplantae</taxon>
        <taxon>Streptophyta</taxon>
        <taxon>Embryophyta</taxon>
        <taxon>Tracheophyta</taxon>
        <taxon>Spermatophyta</taxon>
        <taxon>Magnoliopsida</taxon>
        <taxon>eudicotyledons</taxon>
        <taxon>Gunneridae</taxon>
        <taxon>Pentapetalae</taxon>
        <taxon>rosids</taxon>
        <taxon>fabids</taxon>
        <taxon>Malpighiales</taxon>
        <taxon>Euphorbiaceae</taxon>
        <taxon>Crotonoideae</taxon>
        <taxon>Jatropheae</taxon>
        <taxon>Jatropha</taxon>
    </lineage>
</organism>
<dbReference type="AlphaFoldDB" id="A0A067KAA7"/>
<reference evidence="1 2" key="1">
    <citation type="journal article" date="2014" name="PLoS ONE">
        <title>Global Analysis of Gene Expression Profiles in Physic Nut (Jatropha curcas L.) Seedlings Exposed to Salt Stress.</title>
        <authorList>
            <person name="Zhang L."/>
            <person name="Zhang C."/>
            <person name="Wu P."/>
            <person name="Chen Y."/>
            <person name="Li M."/>
            <person name="Jiang H."/>
            <person name="Wu G."/>
        </authorList>
    </citation>
    <scope>NUCLEOTIDE SEQUENCE [LARGE SCALE GENOMIC DNA]</scope>
    <source>
        <strain evidence="2">cv. GZQX0401</strain>
        <tissue evidence="1">Young leaves</tissue>
    </source>
</reference>
<evidence type="ECO:0000313" key="2">
    <source>
        <dbReference type="Proteomes" id="UP000027138"/>
    </source>
</evidence>
<protein>
    <submittedName>
        <fullName evidence="1">Uncharacterized protein</fullName>
    </submittedName>
</protein>